<geneLocation type="plasmid" evidence="1">
    <name>p17-15-vir-like</name>
</geneLocation>
<dbReference type="Gene3D" id="3.40.190.10">
    <property type="entry name" value="Periplasmic binding protein-like II"/>
    <property type="match status" value="1"/>
</dbReference>
<sequence>MKVLGYSGEYPQYPRAMRSNLSPELKTKVRDVFVGIDDPEVLRNFKAEAFAPITDADYDVIRKMGSLLGLDFATM</sequence>
<accession>A0A8B0SY99</accession>
<protein>
    <submittedName>
        <fullName evidence="1">Phosphonate ABC transporter substrate-binding protein PtxB</fullName>
    </submittedName>
</protein>
<dbReference type="EMBL" id="MN956836">
    <property type="protein sequence ID" value="QTX14172.1"/>
    <property type="molecule type" value="Genomic_DNA"/>
</dbReference>
<dbReference type="Pfam" id="PF12974">
    <property type="entry name" value="Phosphonate-bd"/>
    <property type="match status" value="1"/>
</dbReference>
<evidence type="ECO:0000313" key="1">
    <source>
        <dbReference type="EMBL" id="QTX14172.1"/>
    </source>
</evidence>
<reference evidence="1" key="1">
    <citation type="submission" date="2020-01" db="EMBL/GenBank/DDBJ databases">
        <authorList>
            <person name="Qin S."/>
        </authorList>
    </citation>
    <scope>NUCLEOTIDE SEQUENCE</scope>
    <source>
        <strain evidence="1">CVir17-16-YZ6g</strain>
        <plasmid evidence="1">p17-15-vir-like</plasmid>
    </source>
</reference>
<proteinExistence type="predicted"/>
<dbReference type="AlphaFoldDB" id="A0A8B0SY99"/>
<organism evidence="1">
    <name type="scientific">Klebsiella pneumoniae</name>
    <dbReference type="NCBI Taxonomy" id="573"/>
    <lineage>
        <taxon>Bacteria</taxon>
        <taxon>Pseudomonadati</taxon>
        <taxon>Pseudomonadota</taxon>
        <taxon>Gammaproteobacteria</taxon>
        <taxon>Enterobacterales</taxon>
        <taxon>Enterobacteriaceae</taxon>
        <taxon>Klebsiella/Raoultella group</taxon>
        <taxon>Klebsiella</taxon>
        <taxon>Klebsiella pneumoniae complex</taxon>
    </lineage>
</organism>
<keyword evidence="1" id="KW-0614">Plasmid</keyword>
<name>A0A8B0SY99_KLEPN</name>